<dbReference type="EMBL" id="JACBZV010000001">
    <property type="protein sequence ID" value="NYJ09786.1"/>
    <property type="molecule type" value="Genomic_DNA"/>
</dbReference>
<organism evidence="1 2">
    <name type="scientific">Rhizobium leguminosarum</name>
    <dbReference type="NCBI Taxonomy" id="384"/>
    <lineage>
        <taxon>Bacteria</taxon>
        <taxon>Pseudomonadati</taxon>
        <taxon>Pseudomonadota</taxon>
        <taxon>Alphaproteobacteria</taxon>
        <taxon>Hyphomicrobiales</taxon>
        <taxon>Rhizobiaceae</taxon>
        <taxon>Rhizobium/Agrobacterium group</taxon>
        <taxon>Rhizobium</taxon>
    </lineage>
</organism>
<comment type="caution">
    <text evidence="1">The sequence shown here is derived from an EMBL/GenBank/DDBJ whole genome shotgun (WGS) entry which is preliminary data.</text>
</comment>
<dbReference type="RefSeq" id="WP_179610719.1">
    <property type="nucleotide sequence ID" value="NZ_JACBZV010000001.1"/>
</dbReference>
<dbReference type="Proteomes" id="UP000535276">
    <property type="component" value="Unassembled WGS sequence"/>
</dbReference>
<accession>A0A7Z0IWK1</accession>
<reference evidence="1 2" key="1">
    <citation type="submission" date="2020-07" db="EMBL/GenBank/DDBJ databases">
        <title>Genomic Encyclopedia of Type Strains, Phase IV (KMG-V): Genome sequencing to study the core and pangenomes of soil and plant-associated prokaryotes.</title>
        <authorList>
            <person name="Whitman W."/>
        </authorList>
    </citation>
    <scope>NUCLEOTIDE SEQUENCE [LARGE SCALE GENOMIC DNA]</scope>
    <source>
        <strain evidence="1 2">SEMIA 4052</strain>
    </source>
</reference>
<gene>
    <name evidence="1" type="ORF">GGI64_000805</name>
</gene>
<sequence length="162" mass="19030">MSNLELREFHSFLEGVIEETSREQRFSIEQVVGIILSKHPQRLDRIKNEVMALGLRALVRNNCRAKVSSTNNGADMFGHYHVGKRVSVPYKDEKGKLRWDKKRRTELSFEDLDEIIARWDDRRPKQSRDRKDFDDISRRAAPYRDVARTIGEALEMAERDGR</sequence>
<name>A0A7Z0IWK1_RHILE</name>
<evidence type="ECO:0000313" key="2">
    <source>
        <dbReference type="Proteomes" id="UP000535276"/>
    </source>
</evidence>
<protein>
    <submittedName>
        <fullName evidence="1">Uncharacterized protein</fullName>
    </submittedName>
</protein>
<proteinExistence type="predicted"/>
<dbReference type="AlphaFoldDB" id="A0A7Z0IWK1"/>
<evidence type="ECO:0000313" key="1">
    <source>
        <dbReference type="EMBL" id="NYJ09786.1"/>
    </source>
</evidence>